<keyword evidence="3" id="KW-1185">Reference proteome</keyword>
<name>G9N861_HYPVG</name>
<dbReference type="AlphaFoldDB" id="G9N861"/>
<dbReference type="HOGENOM" id="CLU_1635639_0_0_1"/>
<dbReference type="OMA" id="YDHDSET"/>
<dbReference type="GeneID" id="25792053"/>
<dbReference type="RefSeq" id="XP_013951369.1">
    <property type="nucleotide sequence ID" value="XM_014095894.1"/>
</dbReference>
<protein>
    <submittedName>
        <fullName evidence="2">Uncharacterized protein</fullName>
    </submittedName>
</protein>
<feature type="compositionally biased region" description="Acidic residues" evidence="1">
    <location>
        <begin position="144"/>
        <end position="162"/>
    </location>
</feature>
<comment type="caution">
    <text evidence="2">The sequence shown here is derived from an EMBL/GenBank/DDBJ whole genome shotgun (WGS) entry which is preliminary data.</text>
</comment>
<gene>
    <name evidence="2" type="ORF">TRIVIDRAFT_227015</name>
</gene>
<proteinExistence type="predicted"/>
<dbReference type="VEuPathDB" id="FungiDB:TRIVIDRAFT_227015"/>
<organism evidence="2 3">
    <name type="scientific">Hypocrea virens (strain Gv29-8 / FGSC 10586)</name>
    <name type="common">Gliocladium virens</name>
    <name type="synonym">Trichoderma virens</name>
    <dbReference type="NCBI Taxonomy" id="413071"/>
    <lineage>
        <taxon>Eukaryota</taxon>
        <taxon>Fungi</taxon>
        <taxon>Dikarya</taxon>
        <taxon>Ascomycota</taxon>
        <taxon>Pezizomycotina</taxon>
        <taxon>Sordariomycetes</taxon>
        <taxon>Hypocreomycetidae</taxon>
        <taxon>Hypocreales</taxon>
        <taxon>Hypocreaceae</taxon>
        <taxon>Trichoderma</taxon>
    </lineage>
</organism>
<reference evidence="2 3" key="1">
    <citation type="journal article" date="2011" name="Genome Biol.">
        <title>Comparative genome sequence analysis underscores mycoparasitism as the ancestral life style of Trichoderma.</title>
        <authorList>
            <person name="Kubicek C.P."/>
            <person name="Herrera-Estrella A."/>
            <person name="Seidl-Seiboth V."/>
            <person name="Martinez D.A."/>
            <person name="Druzhinina I.S."/>
            <person name="Thon M."/>
            <person name="Zeilinger S."/>
            <person name="Casas-Flores S."/>
            <person name="Horwitz B.A."/>
            <person name="Mukherjee P.K."/>
            <person name="Mukherjee M."/>
            <person name="Kredics L."/>
            <person name="Alcaraz L.D."/>
            <person name="Aerts A."/>
            <person name="Antal Z."/>
            <person name="Atanasova L."/>
            <person name="Cervantes-Badillo M.G."/>
            <person name="Challacombe J."/>
            <person name="Chertkov O."/>
            <person name="McCluskey K."/>
            <person name="Coulpier F."/>
            <person name="Deshpande N."/>
            <person name="von Doehren H."/>
            <person name="Ebbole D.J."/>
            <person name="Esquivel-Naranjo E.U."/>
            <person name="Fekete E."/>
            <person name="Flipphi M."/>
            <person name="Glaser F."/>
            <person name="Gomez-Rodriguez E.Y."/>
            <person name="Gruber S."/>
            <person name="Han C."/>
            <person name="Henrissat B."/>
            <person name="Hermosa R."/>
            <person name="Hernandez-Onate M."/>
            <person name="Karaffa L."/>
            <person name="Kosti I."/>
            <person name="Le Crom S."/>
            <person name="Lindquist E."/>
            <person name="Lucas S."/>
            <person name="Luebeck M."/>
            <person name="Luebeck P.S."/>
            <person name="Margeot A."/>
            <person name="Metz B."/>
            <person name="Misra M."/>
            <person name="Nevalainen H."/>
            <person name="Omann M."/>
            <person name="Packer N."/>
            <person name="Perrone G."/>
            <person name="Uresti-Rivera E.E."/>
            <person name="Salamov A."/>
            <person name="Schmoll M."/>
            <person name="Seiboth B."/>
            <person name="Shapiro H."/>
            <person name="Sukno S."/>
            <person name="Tamayo-Ramos J.A."/>
            <person name="Tisch D."/>
            <person name="Wiest A."/>
            <person name="Wilkinson H.H."/>
            <person name="Zhang M."/>
            <person name="Coutinho P.M."/>
            <person name="Kenerley C.M."/>
            <person name="Monte E."/>
            <person name="Baker S.E."/>
            <person name="Grigoriev I.V."/>
        </authorList>
    </citation>
    <scope>NUCLEOTIDE SEQUENCE [LARGE SCALE GENOMIC DNA]</scope>
    <source>
        <strain evidence="3">Gv29-8 / FGSC 10586</strain>
    </source>
</reference>
<dbReference type="InParanoid" id="G9N861"/>
<dbReference type="EMBL" id="ABDF02000089">
    <property type="protein sequence ID" value="EHK17170.1"/>
    <property type="molecule type" value="Genomic_DNA"/>
</dbReference>
<feature type="region of interest" description="Disordered" evidence="1">
    <location>
        <begin position="130"/>
        <end position="162"/>
    </location>
</feature>
<sequence>MSAVDRVLTRTLNVGLGLNIEKSAKCSHCVAGHHKCEDLLVDQDGKIKPAARAVAAASLKVSQGEEVTAYEDLATKYNLLARREAKRRMPSAAGSVSAAAPAMSTDALAELMRRQTEILLDIRAELSAMRERSGAGMPPVESSDMYEDDYGFDQEMDREAEE</sequence>
<evidence type="ECO:0000313" key="3">
    <source>
        <dbReference type="Proteomes" id="UP000007115"/>
    </source>
</evidence>
<evidence type="ECO:0000313" key="2">
    <source>
        <dbReference type="EMBL" id="EHK17170.1"/>
    </source>
</evidence>
<dbReference type="OrthoDB" id="4898461at2759"/>
<accession>G9N861</accession>
<dbReference type="Proteomes" id="UP000007115">
    <property type="component" value="Unassembled WGS sequence"/>
</dbReference>
<dbReference type="eggNOG" id="ENOG502RNPQ">
    <property type="taxonomic scope" value="Eukaryota"/>
</dbReference>
<evidence type="ECO:0000256" key="1">
    <source>
        <dbReference type="SAM" id="MobiDB-lite"/>
    </source>
</evidence>